<reference evidence="3 4" key="1">
    <citation type="journal article" date="2018" name="Cell">
        <title>The Chara Genome: Secondary Complexity and Implications for Plant Terrestrialization.</title>
        <authorList>
            <person name="Nishiyama T."/>
            <person name="Sakayama H."/>
            <person name="Vries J.D."/>
            <person name="Buschmann H."/>
            <person name="Saint-Marcoux D."/>
            <person name="Ullrich K.K."/>
            <person name="Haas F.B."/>
            <person name="Vanderstraeten L."/>
            <person name="Becker D."/>
            <person name="Lang D."/>
            <person name="Vosolsobe S."/>
            <person name="Rombauts S."/>
            <person name="Wilhelmsson P.K.I."/>
            <person name="Janitza P."/>
            <person name="Kern R."/>
            <person name="Heyl A."/>
            <person name="Rumpler F."/>
            <person name="Villalobos L.I.A.C."/>
            <person name="Clay J.M."/>
            <person name="Skokan R."/>
            <person name="Toyoda A."/>
            <person name="Suzuki Y."/>
            <person name="Kagoshima H."/>
            <person name="Schijlen E."/>
            <person name="Tajeshwar N."/>
            <person name="Catarino B."/>
            <person name="Hetherington A.J."/>
            <person name="Saltykova A."/>
            <person name="Bonnot C."/>
            <person name="Breuninger H."/>
            <person name="Symeonidi A."/>
            <person name="Radhakrishnan G.V."/>
            <person name="Van Nieuwerburgh F."/>
            <person name="Deforce D."/>
            <person name="Chang C."/>
            <person name="Karol K.G."/>
            <person name="Hedrich R."/>
            <person name="Ulvskov P."/>
            <person name="Glockner G."/>
            <person name="Delwiche C.F."/>
            <person name="Petrasek J."/>
            <person name="Van de Peer Y."/>
            <person name="Friml J."/>
            <person name="Beilby M."/>
            <person name="Dolan L."/>
            <person name="Kohara Y."/>
            <person name="Sugano S."/>
            <person name="Fujiyama A."/>
            <person name="Delaux P.-M."/>
            <person name="Quint M."/>
            <person name="TheiBen G."/>
            <person name="Hagemann M."/>
            <person name="Harholt J."/>
            <person name="Dunand C."/>
            <person name="Zachgo S."/>
            <person name="Langdale J."/>
            <person name="Maumus F."/>
            <person name="Straeten D.V.D."/>
            <person name="Gould S.B."/>
            <person name="Rensing S.A."/>
        </authorList>
    </citation>
    <scope>NUCLEOTIDE SEQUENCE [LARGE SCALE GENOMIC DNA]</scope>
    <source>
        <strain evidence="3 4">S276</strain>
    </source>
</reference>
<comment type="caution">
    <text evidence="3">The sequence shown here is derived from an EMBL/GenBank/DDBJ whole genome shotgun (WGS) entry which is preliminary data.</text>
</comment>
<evidence type="ECO:0000256" key="2">
    <source>
        <dbReference type="SAM" id="MobiDB-lite"/>
    </source>
</evidence>
<sequence length="358" mass="40589">MASELEARQEVIQEKEKQVKEEEERQKAREAEEKASRKLKERQDFEDRISTMVGMKINNACDLFLGRSEGARTGGIGEGARTFSNRAIRPSLDVDKDRLEKQIELLRREYELIKKQMEELFRSSRNVGMKRSGTGVCITSPPEAPPRGRPRAVGISTPTQNDFDKLLKAYNTMKEGKRIADLEVQAIKERFEKAVARLVRQGRTPRSNLSKRLNEATDDNDLENMGQPEEGLDDLTIRPSPPKRTSGRLAVKAALAERAEFVKETRKYLKRLKKNGLQILCNKEGITFVTCEQAINEISKLRASVAFDFRQPPKTGAAARAHHESDVEEAREADNEAQDVDATQHVDVADDEEQLRDE</sequence>
<gene>
    <name evidence="3" type="ORF">CBR_g31902</name>
</gene>
<feature type="compositionally biased region" description="Basic and acidic residues" evidence="2">
    <location>
        <begin position="321"/>
        <end position="334"/>
    </location>
</feature>
<dbReference type="AlphaFoldDB" id="A0A388LFY2"/>
<feature type="region of interest" description="Disordered" evidence="2">
    <location>
        <begin position="314"/>
        <end position="358"/>
    </location>
</feature>
<proteinExistence type="predicted"/>
<feature type="coiled-coil region" evidence="1">
    <location>
        <begin position="89"/>
        <end position="123"/>
    </location>
</feature>
<organism evidence="3 4">
    <name type="scientific">Chara braunii</name>
    <name type="common">Braun's stonewort</name>
    <dbReference type="NCBI Taxonomy" id="69332"/>
    <lineage>
        <taxon>Eukaryota</taxon>
        <taxon>Viridiplantae</taxon>
        <taxon>Streptophyta</taxon>
        <taxon>Charophyceae</taxon>
        <taxon>Charales</taxon>
        <taxon>Characeae</taxon>
        <taxon>Chara</taxon>
    </lineage>
</organism>
<feature type="region of interest" description="Disordered" evidence="2">
    <location>
        <begin position="131"/>
        <end position="159"/>
    </location>
</feature>
<dbReference type="EMBL" id="BFEA01000368">
    <property type="protein sequence ID" value="GBG81230.1"/>
    <property type="molecule type" value="Genomic_DNA"/>
</dbReference>
<feature type="region of interest" description="Disordered" evidence="2">
    <location>
        <begin position="206"/>
        <end position="248"/>
    </location>
</feature>
<keyword evidence="4" id="KW-1185">Reference proteome</keyword>
<name>A0A388LFY2_CHABU</name>
<keyword evidence="1" id="KW-0175">Coiled coil</keyword>
<accession>A0A388LFY2</accession>
<evidence type="ECO:0000313" key="4">
    <source>
        <dbReference type="Proteomes" id="UP000265515"/>
    </source>
</evidence>
<evidence type="ECO:0000256" key="1">
    <source>
        <dbReference type="SAM" id="Coils"/>
    </source>
</evidence>
<dbReference type="Proteomes" id="UP000265515">
    <property type="component" value="Unassembled WGS sequence"/>
</dbReference>
<protein>
    <submittedName>
        <fullName evidence="3">Uncharacterized protein</fullName>
    </submittedName>
</protein>
<feature type="region of interest" description="Disordered" evidence="2">
    <location>
        <begin position="1"/>
        <end position="42"/>
    </location>
</feature>
<feature type="compositionally biased region" description="Acidic residues" evidence="2">
    <location>
        <begin position="349"/>
        <end position="358"/>
    </location>
</feature>
<evidence type="ECO:0000313" key="3">
    <source>
        <dbReference type="EMBL" id="GBG81230.1"/>
    </source>
</evidence>
<dbReference type="Gramene" id="GBG81230">
    <property type="protein sequence ID" value="GBG81230"/>
    <property type="gene ID" value="CBR_g31902"/>
</dbReference>